<dbReference type="Proteomes" id="UP000002669">
    <property type="component" value="Unassembled WGS sequence"/>
</dbReference>
<keyword evidence="1" id="KW-0547">Nucleotide-binding</keyword>
<protein>
    <recommendedName>
        <fullName evidence="5">Helicase ATP-binding domain-containing protein</fullName>
    </recommendedName>
</protein>
<feature type="domain" description="Helicase ATP-binding" evidence="5">
    <location>
        <begin position="206"/>
        <end position="526"/>
    </location>
</feature>
<dbReference type="InterPro" id="IPR049730">
    <property type="entry name" value="SNF2/RAD54-like_C"/>
</dbReference>
<dbReference type="GO" id="GO:0006281">
    <property type="term" value="P:DNA repair"/>
    <property type="evidence" value="ECO:0007669"/>
    <property type="project" value="TreeGrafter"/>
</dbReference>
<dbReference type="GO" id="GO:0005634">
    <property type="term" value="C:nucleus"/>
    <property type="evidence" value="ECO:0007669"/>
    <property type="project" value="TreeGrafter"/>
</dbReference>
<keyword evidence="3" id="KW-0067">ATP-binding</keyword>
<feature type="region of interest" description="Disordered" evidence="4">
    <location>
        <begin position="1014"/>
        <end position="1118"/>
    </location>
</feature>
<keyword evidence="2" id="KW-0378">Hydrolase</keyword>
<dbReference type="STRING" id="535722.E4V1F9"/>
<evidence type="ECO:0000259" key="5">
    <source>
        <dbReference type="SMART" id="SM00487"/>
    </source>
</evidence>
<evidence type="ECO:0000256" key="1">
    <source>
        <dbReference type="ARBA" id="ARBA00022741"/>
    </source>
</evidence>
<dbReference type="OMA" id="NLVDHWL"/>
<dbReference type="Gene3D" id="3.40.50.300">
    <property type="entry name" value="P-loop containing nucleotide triphosphate hydrolases"/>
    <property type="match status" value="1"/>
</dbReference>
<organism evidence="7">
    <name type="scientific">Arthroderma gypseum (strain ATCC MYA-4604 / CBS 118893)</name>
    <name type="common">Microsporum gypseum</name>
    <dbReference type="NCBI Taxonomy" id="535722"/>
    <lineage>
        <taxon>Eukaryota</taxon>
        <taxon>Fungi</taxon>
        <taxon>Dikarya</taxon>
        <taxon>Ascomycota</taxon>
        <taxon>Pezizomycotina</taxon>
        <taxon>Eurotiomycetes</taxon>
        <taxon>Eurotiomycetidae</taxon>
        <taxon>Onygenales</taxon>
        <taxon>Arthrodermataceae</taxon>
        <taxon>Nannizzia</taxon>
    </lineage>
</organism>
<dbReference type="CDD" id="cd18008">
    <property type="entry name" value="DEXDc_SHPRH-like"/>
    <property type="match status" value="1"/>
</dbReference>
<evidence type="ECO:0000313" key="6">
    <source>
        <dbReference type="EMBL" id="EFR03874.1"/>
    </source>
</evidence>
<dbReference type="OrthoDB" id="2801544at2759"/>
<keyword evidence="7" id="KW-1185">Reference proteome</keyword>
<proteinExistence type="predicted"/>
<dbReference type="GO" id="GO:0005524">
    <property type="term" value="F:ATP binding"/>
    <property type="evidence" value="ECO:0007669"/>
    <property type="project" value="UniProtKB-KW"/>
</dbReference>
<dbReference type="eggNOG" id="KOG1001">
    <property type="taxonomic scope" value="Eukaryota"/>
</dbReference>
<feature type="compositionally biased region" description="Low complexity" evidence="4">
    <location>
        <begin position="1100"/>
        <end position="1118"/>
    </location>
</feature>
<dbReference type="PANTHER" id="PTHR45626:SF51">
    <property type="entry name" value="SNF2-RELATED DOMAIN-CONTAINING PROTEIN"/>
    <property type="match status" value="1"/>
</dbReference>
<dbReference type="InterPro" id="IPR038718">
    <property type="entry name" value="SNF2-like_sf"/>
</dbReference>
<dbReference type="GeneID" id="10026125"/>
<dbReference type="PANTHER" id="PTHR45626">
    <property type="entry name" value="TRANSCRIPTION TERMINATION FACTOR 2-RELATED"/>
    <property type="match status" value="1"/>
</dbReference>
<feature type="region of interest" description="Disordered" evidence="4">
    <location>
        <begin position="1"/>
        <end position="24"/>
    </location>
</feature>
<dbReference type="HOGENOM" id="CLU_003233_0_1_1"/>
<dbReference type="InterPro" id="IPR000330">
    <property type="entry name" value="SNF2_N"/>
</dbReference>
<dbReference type="AlphaFoldDB" id="E4V1F9"/>
<evidence type="ECO:0000313" key="7">
    <source>
        <dbReference type="Proteomes" id="UP000002669"/>
    </source>
</evidence>
<dbReference type="GO" id="GO:0008094">
    <property type="term" value="F:ATP-dependent activity, acting on DNA"/>
    <property type="evidence" value="ECO:0007669"/>
    <property type="project" value="TreeGrafter"/>
</dbReference>
<dbReference type="VEuPathDB" id="FungiDB:MGYG_06873"/>
<dbReference type="InterPro" id="IPR014001">
    <property type="entry name" value="Helicase_ATP-bd"/>
</dbReference>
<evidence type="ECO:0000256" key="3">
    <source>
        <dbReference type="ARBA" id="ARBA00022840"/>
    </source>
</evidence>
<evidence type="ECO:0000256" key="2">
    <source>
        <dbReference type="ARBA" id="ARBA00022801"/>
    </source>
</evidence>
<reference evidence="7" key="1">
    <citation type="journal article" date="2012" name="MBio">
        <title>Comparative genome analysis of Trichophyton rubrum and related dermatophytes reveals candidate genes involved in infection.</title>
        <authorList>
            <person name="Martinez D.A."/>
            <person name="Oliver B.G."/>
            <person name="Graeser Y."/>
            <person name="Goldberg J.M."/>
            <person name="Li W."/>
            <person name="Martinez-Rossi N.M."/>
            <person name="Monod M."/>
            <person name="Shelest E."/>
            <person name="Barton R.C."/>
            <person name="Birch E."/>
            <person name="Brakhage A.A."/>
            <person name="Chen Z."/>
            <person name="Gurr S.J."/>
            <person name="Heiman D."/>
            <person name="Heitman J."/>
            <person name="Kosti I."/>
            <person name="Rossi A."/>
            <person name="Saif S."/>
            <person name="Samalova M."/>
            <person name="Saunders C.W."/>
            <person name="Shea T."/>
            <person name="Summerbell R.C."/>
            <person name="Xu J."/>
            <person name="Young S."/>
            <person name="Zeng Q."/>
            <person name="Birren B.W."/>
            <person name="Cuomo C.A."/>
            <person name="White T.C."/>
        </authorList>
    </citation>
    <scope>NUCLEOTIDE SEQUENCE [LARGE SCALE GENOMIC DNA]</scope>
    <source>
        <strain evidence="7">ATCC MYA-4604 / CBS 118893</strain>
    </source>
</reference>
<gene>
    <name evidence="6" type="ORF">MGYG_06873</name>
</gene>
<dbReference type="InterPro" id="IPR050628">
    <property type="entry name" value="SNF2_RAD54_helicase_TF"/>
</dbReference>
<sequence>MPSSHLSHCESPPSSPRGSSNSTCMTAETCASPIDTERDQAHCDLSYFIPVGVLWWRTPDASQTPEADSLQGYCPEADSLQLLEDAGLIKLSVGQESAERWIGVQIYVIPEERAPDLPPRTYQRLRRALKAVMSRIDPSPDAWEGRRCNPVQVEAGSGCESLFYIFNTLESPKPEAAHVSDSWSKMAVSNLLYAGDDDSSLGILGLRTRLYPYQQRSAAMMIQKEAEPSLSLDPRLQTRHSPKGRKYYYDREEGTVLDEPKFYSNVAGGILAETMGYGKTLICLAVILATRGHMPSIPSQYVRPPPVRSQTGSLLDMAAAAAGANSLPWQSHFRALESDGMHFDRCVDACKKNRGTYTITQTPKYGRRSTMHVRDSSITMQLSSATLVIVPPNLIDHWLNEIAKHTEGLMVLVLRDSSISTPSATELLKYDIVLFSQPRFKKESGGFTASGPVTYSSPLRNLHWLRIIVDEGHNFASTGGKTSSVYMLDKLQVERRWIVSGTPWKGLYGVEVSLAAEKTLSSMPEEEKIRDILNARKDAQNLLNDELKRLDSLRYMVIDFLNLKPWSNSRAADPASWTKYMTPIGPDGKRMMSPSLRATLQSLVVRHRSEDLQRELPLPKLHNEAVYLEPTCYDKASLNLFILRIVVNAITSERTGDDYLFHPRNRKHLGQLMNNLRLAGFWWPAVETEEIQKTTLKVAKEYLQKNMFRLADEELNLLHQAIATGEKVLSFSSRNSLCEKEDVGIVVDCFPKHARGFWAINERAVHHDPLLLGLSLAREAQKFVTARLCEVDPGEGLAGAGIKAKRQRYKKPEPSGQSCHKQKPEEVVYVSHRPKSEKVNHIKSSRNKKVLESRVERDIIFYESETRFWIAEGSTTKHRFSHLRADFESVAKVGASHGLHIAAASRVFIVNPIWDPNIESQAIKRAHRISQTRPVYVETLVLKDTLEDKMLRRRKAMTSTEMQHAEKDMLDDGTMSSIIKNEGFLELPDDLTFPAPACFSSALGLFDRHSLSIPENYVDPPSPPPAERPEPITSDITPDSPTSDNKRRRANFPEFDLLTPSPEKSSPKRRRELHTEEVVNENGIVFISPRRRTPRRIRRTSSSTSSGSSTRSNVGSSA</sequence>
<dbReference type="InterPro" id="IPR027417">
    <property type="entry name" value="P-loop_NTPase"/>
</dbReference>
<dbReference type="Pfam" id="PF00176">
    <property type="entry name" value="SNF2-rel_dom"/>
    <property type="match status" value="1"/>
</dbReference>
<feature type="compositionally biased region" description="Basic residues" evidence="4">
    <location>
        <begin position="1089"/>
        <end position="1099"/>
    </location>
</feature>
<dbReference type="Gene3D" id="3.40.50.10810">
    <property type="entry name" value="Tandem AAA-ATPase domain"/>
    <property type="match status" value="1"/>
</dbReference>
<dbReference type="InParanoid" id="E4V1F9"/>
<evidence type="ECO:0000256" key="4">
    <source>
        <dbReference type="SAM" id="MobiDB-lite"/>
    </source>
</evidence>
<dbReference type="EMBL" id="DS989827">
    <property type="protein sequence ID" value="EFR03874.1"/>
    <property type="molecule type" value="Genomic_DNA"/>
</dbReference>
<name>E4V1F9_ARTGP</name>
<dbReference type="SMART" id="SM00487">
    <property type="entry name" value="DEXDc"/>
    <property type="match status" value="1"/>
</dbReference>
<dbReference type="SUPFAM" id="SSF52540">
    <property type="entry name" value="P-loop containing nucleoside triphosphate hydrolases"/>
    <property type="match status" value="2"/>
</dbReference>
<feature type="compositionally biased region" description="Polar residues" evidence="4">
    <location>
        <begin position="1034"/>
        <end position="1043"/>
    </location>
</feature>
<dbReference type="CDD" id="cd18793">
    <property type="entry name" value="SF2_C_SNF"/>
    <property type="match status" value="1"/>
</dbReference>
<dbReference type="GO" id="GO:0016787">
    <property type="term" value="F:hydrolase activity"/>
    <property type="evidence" value="ECO:0007669"/>
    <property type="project" value="UniProtKB-KW"/>
</dbReference>
<dbReference type="RefSeq" id="XP_003170882.1">
    <property type="nucleotide sequence ID" value="XM_003170834.1"/>
</dbReference>
<accession>E4V1F9</accession>